<dbReference type="AlphaFoldDB" id="A0A0C9Z600"/>
<sequence length="56" mass="6371">MSPRYSSTRVVALVQERGLDCTHDISFPYTGRLMCSKPWRARHLRGSVADGKRPHS</sequence>
<reference evidence="2" key="2">
    <citation type="submission" date="2015-01" db="EMBL/GenBank/DDBJ databases">
        <title>Evolutionary Origins and Diversification of the Mycorrhizal Mutualists.</title>
        <authorList>
            <consortium name="DOE Joint Genome Institute"/>
            <consortium name="Mycorrhizal Genomics Consortium"/>
            <person name="Kohler A."/>
            <person name="Kuo A."/>
            <person name="Nagy L.G."/>
            <person name="Floudas D."/>
            <person name="Copeland A."/>
            <person name="Barry K.W."/>
            <person name="Cichocki N."/>
            <person name="Veneault-Fourrey C."/>
            <person name="LaButti K."/>
            <person name="Lindquist E.A."/>
            <person name="Lipzen A."/>
            <person name="Lundell T."/>
            <person name="Morin E."/>
            <person name="Murat C."/>
            <person name="Riley R."/>
            <person name="Ohm R."/>
            <person name="Sun H."/>
            <person name="Tunlid A."/>
            <person name="Henrissat B."/>
            <person name="Grigoriev I.V."/>
            <person name="Hibbett D.S."/>
            <person name="Martin F."/>
        </authorList>
    </citation>
    <scope>NUCLEOTIDE SEQUENCE [LARGE SCALE GENOMIC DNA]</scope>
    <source>
        <strain evidence="2">441</strain>
    </source>
</reference>
<keyword evidence="2" id="KW-1185">Reference proteome</keyword>
<organism evidence="1 2">
    <name type="scientific">Pisolithus microcarpus 441</name>
    <dbReference type="NCBI Taxonomy" id="765257"/>
    <lineage>
        <taxon>Eukaryota</taxon>
        <taxon>Fungi</taxon>
        <taxon>Dikarya</taxon>
        <taxon>Basidiomycota</taxon>
        <taxon>Agaricomycotina</taxon>
        <taxon>Agaricomycetes</taxon>
        <taxon>Agaricomycetidae</taxon>
        <taxon>Boletales</taxon>
        <taxon>Sclerodermatineae</taxon>
        <taxon>Pisolithaceae</taxon>
        <taxon>Pisolithus</taxon>
    </lineage>
</organism>
<evidence type="ECO:0000313" key="2">
    <source>
        <dbReference type="Proteomes" id="UP000054018"/>
    </source>
</evidence>
<dbReference type="EMBL" id="KN833751">
    <property type="protein sequence ID" value="KIK21529.1"/>
    <property type="molecule type" value="Genomic_DNA"/>
</dbReference>
<dbReference type="HOGENOM" id="CLU_3015105_0_0_1"/>
<accession>A0A0C9Z600</accession>
<evidence type="ECO:0000313" key="1">
    <source>
        <dbReference type="EMBL" id="KIK21529.1"/>
    </source>
</evidence>
<protein>
    <submittedName>
        <fullName evidence="1">Uncharacterized protein</fullName>
    </submittedName>
</protein>
<proteinExistence type="predicted"/>
<gene>
    <name evidence="1" type="ORF">PISMIDRAFT_681211</name>
</gene>
<reference evidence="1 2" key="1">
    <citation type="submission" date="2014-04" db="EMBL/GenBank/DDBJ databases">
        <authorList>
            <consortium name="DOE Joint Genome Institute"/>
            <person name="Kuo A."/>
            <person name="Kohler A."/>
            <person name="Costa M.D."/>
            <person name="Nagy L.G."/>
            <person name="Floudas D."/>
            <person name="Copeland A."/>
            <person name="Barry K.W."/>
            <person name="Cichocki N."/>
            <person name="Veneault-Fourrey C."/>
            <person name="LaButti K."/>
            <person name="Lindquist E.A."/>
            <person name="Lipzen A."/>
            <person name="Lundell T."/>
            <person name="Morin E."/>
            <person name="Murat C."/>
            <person name="Sun H."/>
            <person name="Tunlid A."/>
            <person name="Henrissat B."/>
            <person name="Grigoriev I.V."/>
            <person name="Hibbett D.S."/>
            <person name="Martin F."/>
            <person name="Nordberg H.P."/>
            <person name="Cantor M.N."/>
            <person name="Hua S.X."/>
        </authorList>
    </citation>
    <scope>NUCLEOTIDE SEQUENCE [LARGE SCALE GENOMIC DNA]</scope>
    <source>
        <strain evidence="1 2">441</strain>
    </source>
</reference>
<name>A0A0C9Z600_9AGAM</name>
<dbReference type="Proteomes" id="UP000054018">
    <property type="component" value="Unassembled WGS sequence"/>
</dbReference>